<evidence type="ECO:0000256" key="5">
    <source>
        <dbReference type="ARBA" id="ARBA00022781"/>
    </source>
</evidence>
<keyword evidence="11" id="KW-1185">Reference proteome</keyword>
<comment type="similarity">
    <text evidence="2">Belongs to the ATPase g subunit family.</text>
</comment>
<dbReference type="EMBL" id="HG793127">
    <property type="protein sequence ID" value="CDK27051.1"/>
    <property type="molecule type" value="Genomic_DNA"/>
</dbReference>
<evidence type="ECO:0000256" key="7">
    <source>
        <dbReference type="ARBA" id="ARBA00023128"/>
    </source>
</evidence>
<evidence type="ECO:0000256" key="9">
    <source>
        <dbReference type="ARBA" id="ARBA00023310"/>
    </source>
</evidence>
<dbReference type="GO" id="GO:0045259">
    <property type="term" value="C:proton-transporting ATP synthase complex"/>
    <property type="evidence" value="ECO:0007669"/>
    <property type="project" value="UniProtKB-KW"/>
</dbReference>
<evidence type="ECO:0000256" key="3">
    <source>
        <dbReference type="ARBA" id="ARBA00022448"/>
    </source>
</evidence>
<gene>
    <name evidence="10" type="ORF">KUCA_T00003028001</name>
</gene>
<evidence type="ECO:0000256" key="2">
    <source>
        <dbReference type="ARBA" id="ARBA00005699"/>
    </source>
</evidence>
<keyword evidence="5" id="KW-0375">Hydrogen ion transport</keyword>
<dbReference type="HOGENOM" id="CLU_083674_1_0_1"/>
<reference evidence="10" key="2">
    <citation type="submission" date="2014-02" db="EMBL/GenBank/DDBJ databases">
        <title>Complete DNA sequence of /Kuraishia capsulata/ illustrates novel genomic features among budding yeasts (/Saccharomycotina/).</title>
        <authorList>
            <person name="Morales L."/>
            <person name="Noel B."/>
            <person name="Porcel B."/>
            <person name="Marcet-Houben M."/>
            <person name="Hullo M-F."/>
            <person name="Sacerdot C."/>
            <person name="Tekaia F."/>
            <person name="Leh-Louis V."/>
            <person name="Despons L."/>
            <person name="Khanna V."/>
            <person name="Aury J-M."/>
            <person name="Barbe V."/>
            <person name="Couloux A."/>
            <person name="Labadie K."/>
            <person name="Pelletier E."/>
            <person name="Souciet J-L."/>
            <person name="Boekhout T."/>
            <person name="Gabaldon T."/>
            <person name="Wincker P."/>
            <person name="Dujon B."/>
        </authorList>
    </citation>
    <scope>NUCLEOTIDE SEQUENCE</scope>
    <source>
        <strain evidence="10">CBS 1993</strain>
    </source>
</reference>
<sequence>MFSRQLLRSTRAANGARFVSTSAITTKASDLASKTVYWSKVTAELAKEVYKKEGFAPPSVAEFQKVYESLYKDALKFALDPKAAVKYAKTIFNSLDKKTSITYGSYLVQILGLFSLGEIVGRRQLVGYPSFGPKEHHH</sequence>
<organism evidence="10 11">
    <name type="scientific">Kuraishia capsulata CBS 1993</name>
    <dbReference type="NCBI Taxonomy" id="1382522"/>
    <lineage>
        <taxon>Eukaryota</taxon>
        <taxon>Fungi</taxon>
        <taxon>Dikarya</taxon>
        <taxon>Ascomycota</taxon>
        <taxon>Saccharomycotina</taxon>
        <taxon>Pichiomycetes</taxon>
        <taxon>Pichiales</taxon>
        <taxon>Pichiaceae</taxon>
        <taxon>Kuraishia</taxon>
    </lineage>
</organism>
<dbReference type="GeneID" id="34520435"/>
<keyword evidence="4" id="KW-0138">CF(0)</keyword>
<dbReference type="Proteomes" id="UP000019384">
    <property type="component" value="Unassembled WGS sequence"/>
</dbReference>
<keyword evidence="7" id="KW-0496">Mitochondrion</keyword>
<accession>W6MKX1</accession>
<dbReference type="GO" id="GO:0015986">
    <property type="term" value="P:proton motive force-driven ATP synthesis"/>
    <property type="evidence" value="ECO:0007669"/>
    <property type="project" value="InterPro"/>
</dbReference>
<dbReference type="InterPro" id="IPR006808">
    <property type="entry name" value="ATP_synth_F0_gsu_mt"/>
</dbReference>
<keyword evidence="8" id="KW-0472">Membrane</keyword>
<name>W6MKX1_9ASCO</name>
<keyword evidence="3" id="KW-0813">Transport</keyword>
<dbReference type="AlphaFoldDB" id="W6MKX1"/>
<evidence type="ECO:0000256" key="8">
    <source>
        <dbReference type="ARBA" id="ARBA00023136"/>
    </source>
</evidence>
<keyword evidence="6" id="KW-0406">Ion transport</keyword>
<evidence type="ECO:0000256" key="1">
    <source>
        <dbReference type="ARBA" id="ARBA00004325"/>
    </source>
</evidence>
<evidence type="ECO:0000313" key="10">
    <source>
        <dbReference type="EMBL" id="CDK27051.1"/>
    </source>
</evidence>
<keyword evidence="9" id="KW-0066">ATP synthesis</keyword>
<dbReference type="STRING" id="1382522.W6MKX1"/>
<dbReference type="OrthoDB" id="437at2759"/>
<dbReference type="Pfam" id="PF04718">
    <property type="entry name" value="ATP-synt_G"/>
    <property type="match status" value="1"/>
</dbReference>
<reference evidence="10" key="1">
    <citation type="submission" date="2013-12" db="EMBL/GenBank/DDBJ databases">
        <authorList>
            <person name="Genoscope - CEA"/>
        </authorList>
    </citation>
    <scope>NUCLEOTIDE SEQUENCE</scope>
    <source>
        <strain evidence="10">CBS 1993</strain>
    </source>
</reference>
<dbReference type="GO" id="GO:0015078">
    <property type="term" value="F:proton transmembrane transporter activity"/>
    <property type="evidence" value="ECO:0007669"/>
    <property type="project" value="InterPro"/>
</dbReference>
<comment type="subcellular location">
    <subcellularLocation>
        <location evidence="1">Mitochondrion membrane</location>
    </subcellularLocation>
</comment>
<evidence type="ECO:0000256" key="4">
    <source>
        <dbReference type="ARBA" id="ARBA00022547"/>
    </source>
</evidence>
<proteinExistence type="inferred from homology"/>
<dbReference type="RefSeq" id="XP_022459047.1">
    <property type="nucleotide sequence ID" value="XM_022603331.1"/>
</dbReference>
<evidence type="ECO:0000313" key="11">
    <source>
        <dbReference type="Proteomes" id="UP000019384"/>
    </source>
</evidence>
<dbReference type="GO" id="GO:0031966">
    <property type="term" value="C:mitochondrial membrane"/>
    <property type="evidence" value="ECO:0007669"/>
    <property type="project" value="UniProtKB-SubCell"/>
</dbReference>
<protein>
    <submittedName>
        <fullName evidence="10">Uncharacterized protein</fullName>
    </submittedName>
</protein>
<evidence type="ECO:0000256" key="6">
    <source>
        <dbReference type="ARBA" id="ARBA00023065"/>
    </source>
</evidence>